<sequence length="138" mass="14522">MMLQRFPMAIPTKESIGTAQGTDVAHTPGRMGESTKALSSTTSVTAAACVSGQMELFMMGNTSRAVAKGMDISLFPINRDTIWDHGLGTNLKVMAFANEKTGDSMLVSGRLGGKTGPVSKYPKGGKYNMTESGVMAIP</sequence>
<name>A0A7S1VQ77_9STRA</name>
<organism evidence="2">
    <name type="scientific">Grammatophora oceanica</name>
    <dbReference type="NCBI Taxonomy" id="210454"/>
    <lineage>
        <taxon>Eukaryota</taxon>
        <taxon>Sar</taxon>
        <taxon>Stramenopiles</taxon>
        <taxon>Ochrophyta</taxon>
        <taxon>Bacillariophyta</taxon>
        <taxon>Fragilariophyceae</taxon>
        <taxon>Fragilariophycidae</taxon>
        <taxon>Rhabdonematales</taxon>
        <taxon>Grammatophoraceae</taxon>
        <taxon>Grammatophora</taxon>
    </lineage>
</organism>
<reference evidence="2" key="1">
    <citation type="submission" date="2021-01" db="EMBL/GenBank/DDBJ databases">
        <authorList>
            <person name="Corre E."/>
            <person name="Pelletier E."/>
            <person name="Niang G."/>
            <person name="Scheremetjew M."/>
            <person name="Finn R."/>
            <person name="Kale V."/>
            <person name="Holt S."/>
            <person name="Cochrane G."/>
            <person name="Meng A."/>
            <person name="Brown T."/>
            <person name="Cohen L."/>
        </authorList>
    </citation>
    <scope>NUCLEOTIDE SEQUENCE</scope>
    <source>
        <strain evidence="2">CCMP 410</strain>
    </source>
</reference>
<dbReference type="AlphaFoldDB" id="A0A7S1VQ77"/>
<feature type="region of interest" description="Disordered" evidence="1">
    <location>
        <begin position="14"/>
        <end position="35"/>
    </location>
</feature>
<proteinExistence type="predicted"/>
<accession>A0A7S1VQ77</accession>
<evidence type="ECO:0000256" key="1">
    <source>
        <dbReference type="SAM" id="MobiDB-lite"/>
    </source>
</evidence>
<protein>
    <submittedName>
        <fullName evidence="2">Uncharacterized protein</fullName>
    </submittedName>
</protein>
<evidence type="ECO:0000313" key="2">
    <source>
        <dbReference type="EMBL" id="CAD9307647.1"/>
    </source>
</evidence>
<dbReference type="EMBL" id="HBGK01047906">
    <property type="protein sequence ID" value="CAD9307647.1"/>
    <property type="molecule type" value="Transcribed_RNA"/>
</dbReference>
<gene>
    <name evidence="2" type="ORF">GOCE00092_LOCUS25148</name>
</gene>